<protein>
    <submittedName>
        <fullName evidence="1">Uncharacterized protein</fullName>
    </submittedName>
</protein>
<name>A0A366H845_9BURK</name>
<reference evidence="1 2" key="1">
    <citation type="submission" date="2018-06" db="EMBL/GenBank/DDBJ databases">
        <title>Genomic Encyclopedia of Type Strains, Phase IV (KMG-IV): sequencing the most valuable type-strain genomes for metagenomic binning, comparative biology and taxonomic classification.</title>
        <authorList>
            <person name="Goeker M."/>
        </authorList>
    </citation>
    <scope>NUCLEOTIDE SEQUENCE [LARGE SCALE GENOMIC DNA]</scope>
    <source>
        <strain evidence="1 2">DSM 25520</strain>
    </source>
</reference>
<keyword evidence="2" id="KW-1185">Reference proteome</keyword>
<proteinExistence type="predicted"/>
<comment type="caution">
    <text evidence="1">The sequence shown here is derived from an EMBL/GenBank/DDBJ whole genome shotgun (WGS) entry which is preliminary data.</text>
</comment>
<sequence length="79" mass="9106">MEERTEGKHARGTNIIPFSMHNVDEMLGDIGIDVSRMTRFKQWLLPPNAKDYRMVTTRLLKRQRARVPAMPVGGLQPED</sequence>
<dbReference type="AlphaFoldDB" id="A0A366H845"/>
<accession>A0A366H845</accession>
<dbReference type="EMBL" id="QNRQ01000009">
    <property type="protein sequence ID" value="RBP37502.1"/>
    <property type="molecule type" value="Genomic_DNA"/>
</dbReference>
<dbReference type="Proteomes" id="UP000253628">
    <property type="component" value="Unassembled WGS sequence"/>
</dbReference>
<organism evidence="1 2">
    <name type="scientific">Eoetvoesiella caeni</name>
    <dbReference type="NCBI Taxonomy" id="645616"/>
    <lineage>
        <taxon>Bacteria</taxon>
        <taxon>Pseudomonadati</taxon>
        <taxon>Pseudomonadota</taxon>
        <taxon>Betaproteobacteria</taxon>
        <taxon>Burkholderiales</taxon>
        <taxon>Alcaligenaceae</taxon>
        <taxon>Eoetvoesiella</taxon>
    </lineage>
</organism>
<dbReference type="RefSeq" id="WP_211317258.1">
    <property type="nucleotide sequence ID" value="NZ_JACCEU010000006.1"/>
</dbReference>
<evidence type="ECO:0000313" key="1">
    <source>
        <dbReference type="EMBL" id="RBP37502.1"/>
    </source>
</evidence>
<evidence type="ECO:0000313" key="2">
    <source>
        <dbReference type="Proteomes" id="UP000253628"/>
    </source>
</evidence>
<gene>
    <name evidence="1" type="ORF">DFR37_10965</name>
</gene>